<dbReference type="InterPro" id="IPR010352">
    <property type="entry name" value="DUF945"/>
</dbReference>
<keyword evidence="2" id="KW-1185">Reference proteome</keyword>
<dbReference type="Proteomes" id="UP000261948">
    <property type="component" value="Unassembled WGS sequence"/>
</dbReference>
<dbReference type="EMBL" id="QURR01000024">
    <property type="protein sequence ID" value="RGE42332.1"/>
    <property type="molecule type" value="Genomic_DNA"/>
</dbReference>
<evidence type="ECO:0000313" key="2">
    <source>
        <dbReference type="Proteomes" id="UP000261948"/>
    </source>
</evidence>
<dbReference type="Pfam" id="PF06097">
    <property type="entry name" value="DUF945"/>
    <property type="match status" value="1"/>
</dbReference>
<accession>A0A373FFR7</accession>
<organism evidence="1 2">
    <name type="scientific">Comamonas testosteroni</name>
    <name type="common">Pseudomonas testosteroni</name>
    <dbReference type="NCBI Taxonomy" id="285"/>
    <lineage>
        <taxon>Bacteria</taxon>
        <taxon>Pseudomonadati</taxon>
        <taxon>Pseudomonadota</taxon>
        <taxon>Betaproteobacteria</taxon>
        <taxon>Burkholderiales</taxon>
        <taxon>Comamonadaceae</taxon>
        <taxon>Comamonas</taxon>
    </lineage>
</organism>
<dbReference type="AlphaFoldDB" id="A0A373FFR7"/>
<proteinExistence type="predicted"/>
<sequence length="471" mass="50958">MSKKAGIGIAAAVVVVAAGAMGTSYYMGGKLQDEFTAAAARAEEHGVSVKITSYERGAFSSTAKTVWTLDKGDEPVQFTADHKISHGPLPMGHAAQIHTAFQLPADADEALKTALNGRSPLEVDTKLGWSRSSSNVMTSPAVVAKIKEDDMNWGGMKIAWDMPADMKAAKGTASFAGLQFKDEEGTMRGMEKAEMRFDVKRPEGHQFWTGPFAMTIAKFTATNPEGDGKTSSSTFEGITLDSDTILKTDVLEATLKGGIKSVKLQDASADDLALDVVFRNIDAGWLNSFMELSKRKAKTSDGEDGDDEENLDSDLRDKLFKNMTQALARKPAIEIKRISMRTPEGVSEFGANVEYLGNGEKMGELLKDIKVSVNANVPKPVLDSFLTSRKRSALLSNFDDEDEIKEHAKEIDEAAKEQAQASITALKEHGIFEDKDGKMSTQIVYANGEFQVNGKPLSTEGYGTLMGEALE</sequence>
<reference evidence="1 2" key="1">
    <citation type="submission" date="2018-08" db="EMBL/GenBank/DDBJ databases">
        <title>Comamonas testosteroni strain SWCO2.</title>
        <authorList>
            <person name="Jiang N."/>
            <person name="Zhang X.Z."/>
        </authorList>
    </citation>
    <scope>NUCLEOTIDE SEQUENCE [LARGE SCALE GENOMIC DNA]</scope>
    <source>
        <strain evidence="1 2">SWCO2</strain>
    </source>
</reference>
<protein>
    <submittedName>
        <fullName evidence="1">DUF945 domain-containing protein</fullName>
    </submittedName>
</protein>
<name>A0A373FFR7_COMTE</name>
<evidence type="ECO:0000313" key="1">
    <source>
        <dbReference type="EMBL" id="RGE42332.1"/>
    </source>
</evidence>
<dbReference type="OrthoDB" id="8790961at2"/>
<gene>
    <name evidence="1" type="ORF">DZC30_17040</name>
</gene>
<comment type="caution">
    <text evidence="1">The sequence shown here is derived from an EMBL/GenBank/DDBJ whole genome shotgun (WGS) entry which is preliminary data.</text>
</comment>